<dbReference type="EMBL" id="AOIB01000040">
    <property type="protein sequence ID" value="ELY53776.1"/>
    <property type="molecule type" value="Genomic_DNA"/>
</dbReference>
<feature type="region of interest" description="Disordered" evidence="1">
    <location>
        <begin position="141"/>
        <end position="165"/>
    </location>
</feature>
<evidence type="ECO:0000313" key="2">
    <source>
        <dbReference type="EMBL" id="ELY53776.1"/>
    </source>
</evidence>
<accession>L9WX41</accession>
<dbReference type="eggNOG" id="arCOG06249">
    <property type="taxonomic scope" value="Archaea"/>
</dbReference>
<dbReference type="PATRIC" id="fig|1227497.3.peg.4257"/>
<feature type="compositionally biased region" description="Acidic residues" evidence="1">
    <location>
        <begin position="141"/>
        <end position="156"/>
    </location>
</feature>
<dbReference type="AlphaFoldDB" id="L9WX41"/>
<proteinExistence type="predicted"/>
<dbReference type="Proteomes" id="UP000011688">
    <property type="component" value="Unassembled WGS sequence"/>
</dbReference>
<gene>
    <name evidence="2" type="ORF">C491_20746</name>
</gene>
<sequence>MAGVAGIVAVAGCAGGDTDDGDESDDTGDDANGPDDATDDEDDADDAEVEDDDDADDEGEGEGDARFGETVQMADDYAYEAEMEVEGERVEWIGRVHGEDSYMRLEGDEGTRESYVIGDETYWVEGDECFLMGPGEAIQEDPEAEDLEDPDFEDETTEHAELEPAGTDEIDGEQMYIFELLAAEDGAVDEDTTYYVSVDTGYIRRIEFEEGTMDFHSWGAVDPIEPPEMECMEIGGMSD</sequence>
<feature type="region of interest" description="Disordered" evidence="1">
    <location>
        <begin position="12"/>
        <end position="70"/>
    </location>
</feature>
<protein>
    <recommendedName>
        <fullName evidence="4">Lipoprotein</fullName>
    </recommendedName>
</protein>
<reference evidence="2 3" key="1">
    <citation type="journal article" date="2014" name="PLoS Genet.">
        <title>Phylogenetically driven sequencing of extremely halophilic archaea reveals strategies for static and dynamic osmo-response.</title>
        <authorList>
            <person name="Becker E.A."/>
            <person name="Seitzer P.M."/>
            <person name="Tritt A."/>
            <person name="Larsen D."/>
            <person name="Krusor M."/>
            <person name="Yao A.I."/>
            <person name="Wu D."/>
            <person name="Madern D."/>
            <person name="Eisen J.A."/>
            <person name="Darling A.E."/>
            <person name="Facciotti M.T."/>
        </authorList>
    </citation>
    <scope>NUCLEOTIDE SEQUENCE [LARGE SCALE GENOMIC DNA]</scope>
    <source>
        <strain evidence="2 3">DSM 10524</strain>
    </source>
</reference>
<evidence type="ECO:0000256" key="1">
    <source>
        <dbReference type="SAM" id="MobiDB-lite"/>
    </source>
</evidence>
<name>L9WX41_9EURY</name>
<comment type="caution">
    <text evidence="2">The sequence shown here is derived from an EMBL/GenBank/DDBJ whole genome shotgun (WGS) entry which is preliminary data.</text>
</comment>
<evidence type="ECO:0000313" key="3">
    <source>
        <dbReference type="Proteomes" id="UP000011688"/>
    </source>
</evidence>
<organism evidence="2 3">
    <name type="scientific">Natronococcus amylolyticus DSM 10524</name>
    <dbReference type="NCBI Taxonomy" id="1227497"/>
    <lineage>
        <taxon>Archaea</taxon>
        <taxon>Methanobacteriati</taxon>
        <taxon>Methanobacteriota</taxon>
        <taxon>Stenosarchaea group</taxon>
        <taxon>Halobacteria</taxon>
        <taxon>Halobacteriales</taxon>
        <taxon>Natrialbaceae</taxon>
        <taxon>Natronococcus</taxon>
    </lineage>
</organism>
<evidence type="ECO:0008006" key="4">
    <source>
        <dbReference type="Google" id="ProtNLM"/>
    </source>
</evidence>
<feature type="compositionally biased region" description="Acidic residues" evidence="1">
    <location>
        <begin position="17"/>
        <end position="62"/>
    </location>
</feature>
<keyword evidence="3" id="KW-1185">Reference proteome</keyword>